<organism evidence="1 2">
    <name type="scientific">Serratia symbiotica</name>
    <dbReference type="NCBI Taxonomy" id="138074"/>
    <lineage>
        <taxon>Bacteria</taxon>
        <taxon>Pseudomonadati</taxon>
        <taxon>Pseudomonadota</taxon>
        <taxon>Gammaproteobacteria</taxon>
        <taxon>Enterobacterales</taxon>
        <taxon>Yersiniaceae</taxon>
        <taxon>Serratia</taxon>
    </lineage>
</organism>
<protein>
    <submittedName>
        <fullName evidence="1">Uncharacterized protein</fullName>
    </submittedName>
</protein>
<dbReference type="AlphaFoldDB" id="A0A455VKZ6"/>
<gene>
    <name evidence="1" type="ORF">SSYIS1_18410</name>
</gene>
<sequence>MKFKKNARGKIITETKIKNRELDAIFDVKNSFLKNVLINNLHLI</sequence>
<name>A0A455VKZ6_9GAMM</name>
<evidence type="ECO:0000313" key="2">
    <source>
        <dbReference type="Proteomes" id="UP000324392"/>
    </source>
</evidence>
<reference evidence="1 2" key="1">
    <citation type="submission" date="2019-03" db="EMBL/GenBank/DDBJ databases">
        <title>The genome sequence of Candidatus Serratia symbiotica strain IS.</title>
        <authorList>
            <person name="Nikoh N."/>
            <person name="Koga R."/>
            <person name="Oshima K."/>
            <person name="Hattori M."/>
            <person name="Fukatsu T."/>
        </authorList>
    </citation>
    <scope>NUCLEOTIDE SEQUENCE [LARGE SCALE GENOMIC DNA]</scope>
    <source>
        <strain evidence="1 2">IS</strain>
    </source>
</reference>
<accession>A0A455VKZ6</accession>
<proteinExistence type="predicted"/>
<evidence type="ECO:0000313" key="1">
    <source>
        <dbReference type="EMBL" id="BBI92210.1"/>
    </source>
</evidence>
<dbReference type="Proteomes" id="UP000324392">
    <property type="component" value="Chromosome"/>
</dbReference>
<dbReference type="EMBL" id="AP019531">
    <property type="protein sequence ID" value="BBI92210.1"/>
    <property type="molecule type" value="Genomic_DNA"/>
</dbReference>